<dbReference type="Proteomes" id="UP000184480">
    <property type="component" value="Unassembled WGS sequence"/>
</dbReference>
<keyword evidence="2" id="KW-1185">Reference proteome</keyword>
<dbReference type="STRING" id="1346286.SAMN05444362_102416"/>
<sequence>MCKKKHYNRRLLNTMDSQHVKRDDELAANIREILR</sequence>
<evidence type="ECO:0000313" key="2">
    <source>
        <dbReference type="Proteomes" id="UP000184480"/>
    </source>
</evidence>
<dbReference type="AlphaFoldDB" id="A0A1M4X6G0"/>
<reference evidence="2" key="1">
    <citation type="submission" date="2016-11" db="EMBL/GenBank/DDBJ databases">
        <authorList>
            <person name="Varghese N."/>
            <person name="Submissions S."/>
        </authorList>
    </citation>
    <scope>NUCLEOTIDE SEQUENCE [LARGE SCALE GENOMIC DNA]</scope>
    <source>
        <strain evidence="2">DSM 27370</strain>
    </source>
</reference>
<name>A0A1M4X6G0_9BACT</name>
<evidence type="ECO:0000313" key="1">
    <source>
        <dbReference type="EMBL" id="SHE89035.1"/>
    </source>
</evidence>
<dbReference type="EMBL" id="FQUC01000002">
    <property type="protein sequence ID" value="SHE89035.1"/>
    <property type="molecule type" value="Genomic_DNA"/>
</dbReference>
<organism evidence="1 2">
    <name type="scientific">Dysgonomonas macrotermitis</name>
    <dbReference type="NCBI Taxonomy" id="1346286"/>
    <lineage>
        <taxon>Bacteria</taxon>
        <taxon>Pseudomonadati</taxon>
        <taxon>Bacteroidota</taxon>
        <taxon>Bacteroidia</taxon>
        <taxon>Bacteroidales</taxon>
        <taxon>Dysgonomonadaceae</taxon>
        <taxon>Dysgonomonas</taxon>
    </lineage>
</organism>
<gene>
    <name evidence="1" type="ORF">SAMN05444362_102416</name>
</gene>
<accession>A0A1M4X6G0</accession>
<protein>
    <submittedName>
        <fullName evidence="1">Uncharacterized protein</fullName>
    </submittedName>
</protein>
<proteinExistence type="predicted"/>